<feature type="non-terminal residue" evidence="1">
    <location>
        <position position="1"/>
    </location>
</feature>
<comment type="caution">
    <text evidence="1">The sequence shown here is derived from an EMBL/GenBank/DDBJ whole genome shotgun (WGS) entry which is preliminary data.</text>
</comment>
<proteinExistence type="predicted"/>
<organism evidence="1 2">
    <name type="scientific">Gigaspora margarita</name>
    <dbReference type="NCBI Taxonomy" id="4874"/>
    <lineage>
        <taxon>Eukaryota</taxon>
        <taxon>Fungi</taxon>
        <taxon>Fungi incertae sedis</taxon>
        <taxon>Mucoromycota</taxon>
        <taxon>Glomeromycotina</taxon>
        <taxon>Glomeromycetes</taxon>
        <taxon>Diversisporales</taxon>
        <taxon>Gigasporaceae</taxon>
        <taxon>Gigaspora</taxon>
    </lineage>
</organism>
<name>A0ABM8W1W1_GIGMA</name>
<sequence>STVVDIKTATAVVSATIDNVGSTIIEITAAVNNVGSTFDIKKTAIIASNNIGVSAFDNVGVGAFEGITDLDIANLGISTFKNTANLIFIRFLQGLFLS</sequence>
<evidence type="ECO:0000313" key="2">
    <source>
        <dbReference type="Proteomes" id="UP000789901"/>
    </source>
</evidence>
<protein>
    <submittedName>
        <fullName evidence="1">8507_t:CDS:1</fullName>
    </submittedName>
</protein>
<accession>A0ABM8W1W1</accession>
<gene>
    <name evidence="1" type="ORF">GMARGA_LOCUS2323</name>
</gene>
<evidence type="ECO:0000313" key="1">
    <source>
        <dbReference type="EMBL" id="CAG8503613.1"/>
    </source>
</evidence>
<keyword evidence="2" id="KW-1185">Reference proteome</keyword>
<dbReference type="Proteomes" id="UP000789901">
    <property type="component" value="Unassembled WGS sequence"/>
</dbReference>
<reference evidence="1 2" key="1">
    <citation type="submission" date="2021-06" db="EMBL/GenBank/DDBJ databases">
        <authorList>
            <person name="Kallberg Y."/>
            <person name="Tangrot J."/>
            <person name="Rosling A."/>
        </authorList>
    </citation>
    <scope>NUCLEOTIDE SEQUENCE [LARGE SCALE GENOMIC DNA]</scope>
    <source>
        <strain evidence="1 2">120-4 pot B 10/14</strain>
    </source>
</reference>
<dbReference type="EMBL" id="CAJVQB010000715">
    <property type="protein sequence ID" value="CAG8503613.1"/>
    <property type="molecule type" value="Genomic_DNA"/>
</dbReference>